<dbReference type="GO" id="GO:0016020">
    <property type="term" value="C:membrane"/>
    <property type="evidence" value="ECO:0007669"/>
    <property type="project" value="UniProtKB-SubCell"/>
</dbReference>
<evidence type="ECO:0000256" key="2">
    <source>
        <dbReference type="ARBA" id="ARBA00022692"/>
    </source>
</evidence>
<name>A0A3P8HNT3_9TREM</name>
<dbReference type="OrthoDB" id="200954at2759"/>
<keyword evidence="6" id="KW-1185">Reference proteome</keyword>
<dbReference type="Pfam" id="PF02535">
    <property type="entry name" value="Zip"/>
    <property type="match status" value="1"/>
</dbReference>
<protein>
    <recommendedName>
        <fullName evidence="7">Zinc transporter ZIP13</fullName>
    </recommendedName>
</protein>
<dbReference type="GO" id="GO:0005385">
    <property type="term" value="F:zinc ion transmembrane transporter activity"/>
    <property type="evidence" value="ECO:0007669"/>
    <property type="project" value="TreeGrafter"/>
</dbReference>
<dbReference type="AlphaFoldDB" id="A0A3P8HNT3"/>
<keyword evidence="3" id="KW-1133">Transmembrane helix</keyword>
<evidence type="ECO:0000313" key="6">
    <source>
        <dbReference type="Proteomes" id="UP000272942"/>
    </source>
</evidence>
<dbReference type="PANTHER" id="PTHR16950">
    <property type="entry name" value="ZINC TRANSPORTER SLC39A7 HISTIDINE-RICH MEMBRANE PROTEIN KE4"/>
    <property type="match status" value="1"/>
</dbReference>
<comment type="subcellular location">
    <subcellularLocation>
        <location evidence="1">Membrane</location>
        <topology evidence="1">Multi-pass membrane protein</topology>
    </subcellularLocation>
</comment>
<evidence type="ECO:0000256" key="4">
    <source>
        <dbReference type="ARBA" id="ARBA00023136"/>
    </source>
</evidence>
<evidence type="ECO:0000313" key="5">
    <source>
        <dbReference type="EMBL" id="VDP84164.1"/>
    </source>
</evidence>
<keyword evidence="4" id="KW-0472">Membrane</keyword>
<accession>A0A3P8HNT3</accession>
<gene>
    <name evidence="5" type="ORF">ECPE_LOCUS8772</name>
</gene>
<dbReference type="EMBL" id="UZAN01046443">
    <property type="protein sequence ID" value="VDP84164.1"/>
    <property type="molecule type" value="Genomic_DNA"/>
</dbReference>
<keyword evidence="2" id="KW-0812">Transmembrane</keyword>
<evidence type="ECO:0000256" key="1">
    <source>
        <dbReference type="ARBA" id="ARBA00004141"/>
    </source>
</evidence>
<dbReference type="PANTHER" id="PTHR16950:SF16">
    <property type="entry name" value="ZINC TRANSPORTER ZIP13"/>
    <property type="match status" value="1"/>
</dbReference>
<dbReference type="GO" id="GO:0006882">
    <property type="term" value="P:intracellular zinc ion homeostasis"/>
    <property type="evidence" value="ECO:0007669"/>
    <property type="project" value="TreeGrafter"/>
</dbReference>
<dbReference type="Proteomes" id="UP000272942">
    <property type="component" value="Unassembled WGS sequence"/>
</dbReference>
<reference evidence="5 6" key="1">
    <citation type="submission" date="2018-11" db="EMBL/GenBank/DDBJ databases">
        <authorList>
            <consortium name="Pathogen Informatics"/>
        </authorList>
    </citation>
    <scope>NUCLEOTIDE SEQUENCE [LARGE SCALE GENOMIC DNA]</scope>
    <source>
        <strain evidence="5 6">Egypt</strain>
    </source>
</reference>
<dbReference type="InterPro" id="IPR003689">
    <property type="entry name" value="ZIP"/>
</dbReference>
<sequence length="130" mass="14629">MLLGCDLCVYLPSIILSDPFSFFSLSITCFTPRLIRILSSTFTFIEGYLNLFANVVDNFTHGVAIGGSYLVSLRLGILTTICILVHEVPHEMGDFVILLRNGFTRWQAAKAQFNRLLFVLLTELILRVLV</sequence>
<proteinExistence type="predicted"/>
<evidence type="ECO:0000256" key="3">
    <source>
        <dbReference type="ARBA" id="ARBA00022989"/>
    </source>
</evidence>
<organism evidence="5 6">
    <name type="scientific">Echinostoma caproni</name>
    <dbReference type="NCBI Taxonomy" id="27848"/>
    <lineage>
        <taxon>Eukaryota</taxon>
        <taxon>Metazoa</taxon>
        <taxon>Spiralia</taxon>
        <taxon>Lophotrochozoa</taxon>
        <taxon>Platyhelminthes</taxon>
        <taxon>Trematoda</taxon>
        <taxon>Digenea</taxon>
        <taxon>Plagiorchiida</taxon>
        <taxon>Echinostomata</taxon>
        <taxon>Echinostomatoidea</taxon>
        <taxon>Echinostomatidae</taxon>
        <taxon>Echinostoma</taxon>
    </lineage>
</organism>
<evidence type="ECO:0008006" key="7">
    <source>
        <dbReference type="Google" id="ProtNLM"/>
    </source>
</evidence>